<gene>
    <name evidence="1" type="ORF">DWW18_16510</name>
</gene>
<evidence type="ECO:0000313" key="2">
    <source>
        <dbReference type="Proteomes" id="UP000283589"/>
    </source>
</evidence>
<proteinExistence type="predicted"/>
<reference evidence="1 2" key="1">
    <citation type="submission" date="2018-08" db="EMBL/GenBank/DDBJ databases">
        <title>A genome reference for cultivated species of the human gut microbiota.</title>
        <authorList>
            <person name="Zou Y."/>
            <person name="Xue W."/>
            <person name="Luo G."/>
        </authorList>
    </citation>
    <scope>NUCLEOTIDE SEQUENCE [LARGE SCALE GENOMIC DNA]</scope>
    <source>
        <strain evidence="1 2">AF14-49</strain>
    </source>
</reference>
<sequence length="62" mass="7085">MTMQTTLFSPVFFVTCTIFACFISGENGKIQNCTSLFFDLQKGETIRNDMLTLIVIKRFPLI</sequence>
<organism evidence="1 2">
    <name type="scientific">Butyricimonas virosa</name>
    <dbReference type="NCBI Taxonomy" id="544645"/>
    <lineage>
        <taxon>Bacteria</taxon>
        <taxon>Pseudomonadati</taxon>
        <taxon>Bacteroidota</taxon>
        <taxon>Bacteroidia</taxon>
        <taxon>Bacteroidales</taxon>
        <taxon>Odoribacteraceae</taxon>
        <taxon>Butyricimonas</taxon>
    </lineage>
</organism>
<accession>A0A412WWF8</accession>
<comment type="caution">
    <text evidence="1">The sequence shown here is derived from an EMBL/GenBank/DDBJ whole genome shotgun (WGS) entry which is preliminary data.</text>
</comment>
<protein>
    <submittedName>
        <fullName evidence="1">Uncharacterized protein</fullName>
    </submittedName>
</protein>
<dbReference type="EMBL" id="QRZA01000028">
    <property type="protein sequence ID" value="RGV31737.1"/>
    <property type="molecule type" value="Genomic_DNA"/>
</dbReference>
<evidence type="ECO:0000313" key="1">
    <source>
        <dbReference type="EMBL" id="RGV31737.1"/>
    </source>
</evidence>
<name>A0A412WWF8_9BACT</name>
<dbReference type="Proteomes" id="UP000283589">
    <property type="component" value="Unassembled WGS sequence"/>
</dbReference>
<dbReference type="AlphaFoldDB" id="A0A412WWF8"/>